<reference evidence="3 4" key="1">
    <citation type="journal article" date="2003" name="Extremophiles">
        <title>Halomonas glaciei sp. nov. isolated from fast ice of Adelie Land, Antarctica.</title>
        <authorList>
            <person name="Reddy G.S."/>
            <person name="Raghavan P.U."/>
            <person name="Sarita N.B."/>
            <person name="Prakash J.S."/>
            <person name="Nagesh N."/>
            <person name="Delille D."/>
            <person name="Shivaji S."/>
        </authorList>
    </citation>
    <scope>NUCLEOTIDE SEQUENCE [LARGE SCALE GENOMIC DNA]</scope>
    <source>
        <strain evidence="3 4">DD39</strain>
    </source>
</reference>
<dbReference type="PANTHER" id="PTHR30469:SF12">
    <property type="entry name" value="MULTIDRUG RESISTANCE PROTEIN MDTA"/>
    <property type="match status" value="1"/>
</dbReference>
<proteinExistence type="inferred from homology"/>
<accession>A0A7Z0LXI8</accession>
<evidence type="ECO:0000256" key="2">
    <source>
        <dbReference type="SAM" id="Coils"/>
    </source>
</evidence>
<protein>
    <submittedName>
        <fullName evidence="3">Efflux RND transporter periplasmic adaptor subunit</fullName>
    </submittedName>
</protein>
<sequence length="389" mass="42247">MSRKNVRRLVLVLALLFLVVVFVYSGVRMAENMNKLQETPPIQEPQRPTVNVVEVTPGTYRAKVEGVGSAEALFELDLNSRINGQVISVSDSFNSGRLVVQGEVLATLEDSQWQAELASAREAQAEALVSYLEEEQEAQQAEQEWSSSGISGSPLSTLALREPQLAAAQAALDSSRQAVAEAEKNLASTQIKAPFDAIVIGRSISPGSYAQAGNEIGQLLSADRVEVVIPLSASDWSVLPDEDELVSGRLSVELTQIETGEQWIGSVIRTEKNLNSDTRQRALVVAVDEPLVQEPNLYPGTFLKAQIPGRSVANLWKLPASALSQREEILTVSEEGLLTAHPANIIFSDQQHLYVQRPEGYDQATVVIQPLSSYSEGMAVTPQSELSDD</sequence>
<dbReference type="GO" id="GO:1990281">
    <property type="term" value="C:efflux pump complex"/>
    <property type="evidence" value="ECO:0007669"/>
    <property type="project" value="TreeGrafter"/>
</dbReference>
<dbReference type="RefSeq" id="WP_179917361.1">
    <property type="nucleotide sequence ID" value="NZ_CAXBPG010000003.1"/>
</dbReference>
<dbReference type="AlphaFoldDB" id="A0A7Z0LXI8"/>
<dbReference type="Gene3D" id="2.40.50.100">
    <property type="match status" value="1"/>
</dbReference>
<evidence type="ECO:0000313" key="4">
    <source>
        <dbReference type="Proteomes" id="UP000526892"/>
    </source>
</evidence>
<dbReference type="Gene3D" id="1.10.287.470">
    <property type="entry name" value="Helix hairpin bin"/>
    <property type="match status" value="1"/>
</dbReference>
<dbReference type="NCBIfam" id="TIGR01730">
    <property type="entry name" value="RND_mfp"/>
    <property type="match status" value="1"/>
</dbReference>
<dbReference type="GO" id="GO:0015562">
    <property type="term" value="F:efflux transmembrane transporter activity"/>
    <property type="evidence" value="ECO:0007669"/>
    <property type="project" value="TreeGrafter"/>
</dbReference>
<evidence type="ECO:0000313" key="3">
    <source>
        <dbReference type="EMBL" id="NYS80406.1"/>
    </source>
</evidence>
<evidence type="ECO:0000256" key="1">
    <source>
        <dbReference type="ARBA" id="ARBA00009477"/>
    </source>
</evidence>
<comment type="caution">
    <text evidence="3">The sequence shown here is derived from an EMBL/GenBank/DDBJ whole genome shotgun (WGS) entry which is preliminary data.</text>
</comment>
<gene>
    <name evidence="3" type="ORF">HZS80_22350</name>
</gene>
<dbReference type="EMBL" id="JACCDE010000053">
    <property type="protein sequence ID" value="NYS80406.1"/>
    <property type="molecule type" value="Genomic_DNA"/>
</dbReference>
<dbReference type="Gene3D" id="2.40.30.170">
    <property type="match status" value="1"/>
</dbReference>
<dbReference type="Proteomes" id="UP000526892">
    <property type="component" value="Unassembled WGS sequence"/>
</dbReference>
<feature type="coiled-coil region" evidence="2">
    <location>
        <begin position="124"/>
        <end position="192"/>
    </location>
</feature>
<comment type="similarity">
    <text evidence="1">Belongs to the membrane fusion protein (MFP) (TC 8.A.1) family.</text>
</comment>
<dbReference type="PANTHER" id="PTHR30469">
    <property type="entry name" value="MULTIDRUG RESISTANCE PROTEIN MDTA"/>
    <property type="match status" value="1"/>
</dbReference>
<keyword evidence="4" id="KW-1185">Reference proteome</keyword>
<organism evidence="3 4">
    <name type="scientific">Vreelandella glaciei</name>
    <dbReference type="NCBI Taxonomy" id="186761"/>
    <lineage>
        <taxon>Bacteria</taxon>
        <taxon>Pseudomonadati</taxon>
        <taxon>Pseudomonadota</taxon>
        <taxon>Gammaproteobacteria</taxon>
        <taxon>Oceanospirillales</taxon>
        <taxon>Halomonadaceae</taxon>
        <taxon>Vreelandella</taxon>
    </lineage>
</organism>
<name>A0A7Z0LXI8_9GAMM</name>
<dbReference type="InterPro" id="IPR006143">
    <property type="entry name" value="RND_pump_MFP"/>
</dbReference>
<keyword evidence="2" id="KW-0175">Coiled coil</keyword>
<dbReference type="SUPFAM" id="SSF111369">
    <property type="entry name" value="HlyD-like secretion proteins"/>
    <property type="match status" value="1"/>
</dbReference>